<dbReference type="OrthoDB" id="6428875at2"/>
<evidence type="ECO:0000313" key="1">
    <source>
        <dbReference type="EMBL" id="QCR10044.1"/>
    </source>
</evidence>
<dbReference type="AlphaFoldDB" id="A0A4P8R2W9"/>
<dbReference type="InterPro" id="IPR059241">
    <property type="entry name" value="SfIV_phage_associated"/>
</dbReference>
<dbReference type="NCBIfam" id="NF033230">
    <property type="entry name" value="phage_region_01"/>
    <property type="match status" value="1"/>
</dbReference>
<evidence type="ECO:0000313" key="2">
    <source>
        <dbReference type="Proteomes" id="UP000299580"/>
    </source>
</evidence>
<dbReference type="KEGG" id="brb:EH207_16985"/>
<dbReference type="Proteomes" id="UP000299580">
    <property type="component" value="Chromosome"/>
</dbReference>
<organism evidence="1 2">
    <name type="scientific">Brenneria rubrifaciens</name>
    <dbReference type="NCBI Taxonomy" id="55213"/>
    <lineage>
        <taxon>Bacteria</taxon>
        <taxon>Pseudomonadati</taxon>
        <taxon>Pseudomonadota</taxon>
        <taxon>Gammaproteobacteria</taxon>
        <taxon>Enterobacterales</taxon>
        <taxon>Pectobacteriaceae</taxon>
        <taxon>Brenneria</taxon>
    </lineage>
</organism>
<accession>A0A4P8R2W9</accession>
<gene>
    <name evidence="1" type="ORF">EH207_16985</name>
</gene>
<dbReference type="EMBL" id="CP034035">
    <property type="protein sequence ID" value="QCR10044.1"/>
    <property type="molecule type" value="Genomic_DNA"/>
</dbReference>
<reference evidence="1 2" key="1">
    <citation type="submission" date="2018-11" db="EMBL/GenBank/DDBJ databases">
        <title>Genome sequences of Brenneria nigrifluens and Brenneria rubrifaciens.</title>
        <authorList>
            <person name="Poret-Peterson A.T."/>
            <person name="McClean A.E."/>
            <person name="Kluepfel D.A."/>
        </authorList>
    </citation>
    <scope>NUCLEOTIDE SEQUENCE [LARGE SCALE GENOMIC DNA]</scope>
    <source>
        <strain evidence="1 2">6D370</strain>
    </source>
</reference>
<sequence length="188" mass="21999">MPGFFTTPGAWAMLFLLCPPCSERNHGQNNQPQGINMELNISSCHRVFDKIVTRVDNSLNIKDSCMSEAKNYITHRALIIFKLDVLLIEHREKFDNERLVLFGKNALYHYLFTKKGIPLETAKNMGLHDSLIVLWDDITAYNLPTDVDEFIRKNFYYANNPDSQSVPDEKRYFQDSEWDPEFTERWLS</sequence>
<proteinExistence type="predicted"/>
<keyword evidence="2" id="KW-1185">Reference proteome</keyword>
<protein>
    <submittedName>
        <fullName evidence="1">Uncharacterized protein</fullName>
    </submittedName>
</protein>
<name>A0A4P8R2W9_9GAMM</name>